<evidence type="ECO:0000256" key="2">
    <source>
        <dbReference type="RuleBase" id="RU003616"/>
    </source>
</evidence>
<dbReference type="InterPro" id="IPR031107">
    <property type="entry name" value="Small_HSP"/>
</dbReference>
<dbReference type="CDD" id="cd06464">
    <property type="entry name" value="ACD_sHsps-like"/>
    <property type="match status" value="1"/>
</dbReference>
<proteinExistence type="inferred from homology"/>
<dbReference type="PANTHER" id="PTHR11527">
    <property type="entry name" value="HEAT-SHOCK PROTEIN 20 FAMILY MEMBER"/>
    <property type="match status" value="1"/>
</dbReference>
<dbReference type="Proteomes" id="UP000243063">
    <property type="component" value="Chromosome I"/>
</dbReference>
<accession>A0A1H2HUH5</accession>
<name>A0A1H2HUH5_9GAMM</name>
<dbReference type="InterPro" id="IPR008978">
    <property type="entry name" value="HSP20-like_chaperone"/>
</dbReference>
<dbReference type="Pfam" id="PF00011">
    <property type="entry name" value="HSP20"/>
    <property type="match status" value="1"/>
</dbReference>
<dbReference type="AlphaFoldDB" id="A0A1H2HUH5"/>
<evidence type="ECO:0000313" key="5">
    <source>
        <dbReference type="EMBL" id="SDU35464.1"/>
    </source>
</evidence>
<dbReference type="EMBL" id="LT629780">
    <property type="protein sequence ID" value="SDU35464.1"/>
    <property type="molecule type" value="Genomic_DNA"/>
</dbReference>
<feature type="domain" description="SHSP" evidence="4">
    <location>
        <begin position="56"/>
        <end position="170"/>
    </location>
</feature>
<sequence>MATDNKIPVESDKTEKRPHPLESLRRQVDRLFEDFDLRHFPFARSSLDVEPFWKRELTISGMPAVDIVEKDGAYELTAELPGMDEKCLEIKLNNGILTLKGEKKDEREERKKDYYLSERHYGAFQRSFSLPEGVDAEKIEAHFGNGLLTVTLPKKPEAAKAEKTIDIKPR</sequence>
<evidence type="ECO:0000259" key="4">
    <source>
        <dbReference type="PROSITE" id="PS01031"/>
    </source>
</evidence>
<evidence type="ECO:0000313" key="6">
    <source>
        <dbReference type="Proteomes" id="UP000243063"/>
    </source>
</evidence>
<dbReference type="STRING" id="1245526.SAMN05216580_2532"/>
<dbReference type="SUPFAM" id="SSF49764">
    <property type="entry name" value="HSP20-like chaperones"/>
    <property type="match status" value="1"/>
</dbReference>
<gene>
    <name evidence="5" type="ORF">SAMN05216580_2532</name>
</gene>
<protein>
    <submittedName>
        <fullName evidence="5">Heat shock protein Hsp20</fullName>
    </submittedName>
</protein>
<dbReference type="RefSeq" id="WP_090215088.1">
    <property type="nucleotide sequence ID" value="NZ_LT629780.1"/>
</dbReference>
<feature type="compositionally biased region" description="Basic and acidic residues" evidence="3">
    <location>
        <begin position="7"/>
        <end position="22"/>
    </location>
</feature>
<dbReference type="OrthoDB" id="9792695at2"/>
<keyword evidence="5" id="KW-0346">Stress response</keyword>
<evidence type="ECO:0000256" key="1">
    <source>
        <dbReference type="PROSITE-ProRule" id="PRU00285"/>
    </source>
</evidence>
<comment type="similarity">
    <text evidence="1 2">Belongs to the small heat shock protein (HSP20) family.</text>
</comment>
<keyword evidence="6" id="KW-1185">Reference proteome</keyword>
<dbReference type="Gene3D" id="2.60.40.790">
    <property type="match status" value="1"/>
</dbReference>
<evidence type="ECO:0000256" key="3">
    <source>
        <dbReference type="SAM" id="MobiDB-lite"/>
    </source>
</evidence>
<organism evidence="5 6">
    <name type="scientific">Geopseudomonas guangdongensis</name>
    <dbReference type="NCBI Taxonomy" id="1245526"/>
    <lineage>
        <taxon>Bacteria</taxon>
        <taxon>Pseudomonadati</taxon>
        <taxon>Pseudomonadota</taxon>
        <taxon>Gammaproteobacteria</taxon>
        <taxon>Pseudomonadales</taxon>
        <taxon>Pseudomonadaceae</taxon>
        <taxon>Geopseudomonas</taxon>
    </lineage>
</organism>
<feature type="region of interest" description="Disordered" evidence="3">
    <location>
        <begin position="1"/>
        <end position="22"/>
    </location>
</feature>
<dbReference type="InterPro" id="IPR002068">
    <property type="entry name" value="A-crystallin/Hsp20_dom"/>
</dbReference>
<dbReference type="PROSITE" id="PS01031">
    <property type="entry name" value="SHSP"/>
    <property type="match status" value="1"/>
</dbReference>
<reference evidence="6" key="1">
    <citation type="submission" date="2016-10" db="EMBL/GenBank/DDBJ databases">
        <authorList>
            <person name="Varghese N."/>
            <person name="Submissions S."/>
        </authorList>
    </citation>
    <scope>NUCLEOTIDE SEQUENCE [LARGE SCALE GENOMIC DNA]</scope>
    <source>
        <strain evidence="6">CCTCC 2012022</strain>
    </source>
</reference>